<comment type="similarity">
    <text evidence="1">Belongs to the RecJ family.</text>
</comment>
<feature type="domain" description="RecJ OB" evidence="8">
    <location>
        <begin position="434"/>
        <end position="542"/>
    </location>
</feature>
<dbReference type="GO" id="GO:0006310">
    <property type="term" value="P:DNA recombination"/>
    <property type="evidence" value="ECO:0007669"/>
    <property type="project" value="InterPro"/>
</dbReference>
<dbReference type="Pfam" id="PF02272">
    <property type="entry name" value="DHHA1"/>
    <property type="match status" value="1"/>
</dbReference>
<dbReference type="InterPro" id="IPR001667">
    <property type="entry name" value="DDH_dom"/>
</dbReference>
<evidence type="ECO:0000259" key="7">
    <source>
        <dbReference type="Pfam" id="PF02272"/>
    </source>
</evidence>
<dbReference type="PANTHER" id="PTHR30255:SF2">
    <property type="entry name" value="SINGLE-STRANDED-DNA-SPECIFIC EXONUCLEASE RECJ"/>
    <property type="match status" value="1"/>
</dbReference>
<evidence type="ECO:0000313" key="9">
    <source>
        <dbReference type="EMBL" id="PIU03947.1"/>
    </source>
</evidence>
<evidence type="ECO:0000256" key="3">
    <source>
        <dbReference type="ARBA" id="ARBA00022722"/>
    </source>
</evidence>
<dbReference type="GO" id="GO:0006281">
    <property type="term" value="P:DNA repair"/>
    <property type="evidence" value="ECO:0007669"/>
    <property type="project" value="InterPro"/>
</dbReference>
<dbReference type="Gene3D" id="3.90.1640.30">
    <property type="match status" value="1"/>
</dbReference>
<evidence type="ECO:0000256" key="4">
    <source>
        <dbReference type="ARBA" id="ARBA00022801"/>
    </source>
</evidence>
<dbReference type="EMBL" id="PEYO01000002">
    <property type="protein sequence ID" value="PIU03947.1"/>
    <property type="molecule type" value="Genomic_DNA"/>
</dbReference>
<dbReference type="Proteomes" id="UP000228996">
    <property type="component" value="Unassembled WGS sequence"/>
</dbReference>
<comment type="caution">
    <text evidence="9">The sequence shown here is derived from an EMBL/GenBank/DDBJ whole genome shotgun (WGS) entry which is preliminary data.</text>
</comment>
<dbReference type="InterPro" id="IPR038763">
    <property type="entry name" value="DHH_sf"/>
</dbReference>
<proteinExistence type="inferred from homology"/>
<evidence type="ECO:0000259" key="8">
    <source>
        <dbReference type="Pfam" id="PF17768"/>
    </source>
</evidence>
<evidence type="ECO:0000256" key="1">
    <source>
        <dbReference type="ARBA" id="ARBA00005915"/>
    </source>
</evidence>
<evidence type="ECO:0000259" key="6">
    <source>
        <dbReference type="Pfam" id="PF01368"/>
    </source>
</evidence>
<keyword evidence="3" id="KW-0540">Nuclease</keyword>
<feature type="domain" description="DDH" evidence="6">
    <location>
        <begin position="78"/>
        <end position="192"/>
    </location>
</feature>
<dbReference type="InterPro" id="IPR041122">
    <property type="entry name" value="RecJ_OB"/>
</dbReference>
<dbReference type="InterPro" id="IPR051673">
    <property type="entry name" value="SSDNA_exonuclease_RecJ"/>
</dbReference>
<keyword evidence="5 9" id="KW-0269">Exonuclease</keyword>
<dbReference type="GO" id="GO:0003676">
    <property type="term" value="F:nucleic acid binding"/>
    <property type="evidence" value="ECO:0007669"/>
    <property type="project" value="InterPro"/>
</dbReference>
<reference evidence="10" key="1">
    <citation type="submission" date="2017-09" db="EMBL/GenBank/DDBJ databases">
        <title>Depth-based differentiation of microbial function through sediment-hosted aquifers and enrichment of novel symbionts in the deep terrestrial subsurface.</title>
        <authorList>
            <person name="Probst A.J."/>
            <person name="Ladd B."/>
            <person name="Jarett J.K."/>
            <person name="Geller-Mcgrath D.E."/>
            <person name="Sieber C.M.K."/>
            <person name="Emerson J.B."/>
            <person name="Anantharaman K."/>
            <person name="Thomas B.C."/>
            <person name="Malmstrom R."/>
            <person name="Stieglmeier M."/>
            <person name="Klingl A."/>
            <person name="Woyke T."/>
            <person name="Ryan C.M."/>
            <person name="Banfield J.F."/>
        </authorList>
    </citation>
    <scope>NUCLEOTIDE SEQUENCE [LARGE SCALE GENOMIC DNA]</scope>
</reference>
<evidence type="ECO:0000313" key="10">
    <source>
        <dbReference type="Proteomes" id="UP000228996"/>
    </source>
</evidence>
<dbReference type="PANTHER" id="PTHR30255">
    <property type="entry name" value="SINGLE-STRANDED-DNA-SPECIFIC EXONUCLEASE RECJ"/>
    <property type="match status" value="1"/>
</dbReference>
<gene>
    <name evidence="9" type="primary">recJ</name>
    <name evidence="9" type="ORF">COT44_00260</name>
</gene>
<protein>
    <recommendedName>
        <fullName evidence="2">Single-stranded-DNA-specific exonuclease RecJ</fullName>
    </recommendedName>
</protein>
<sequence>MKKWVILNQDRNKRQDAGSENVLSILLGNRGIKTKKAKEEFLNPKSPYDLTTKEVGIDPKQLDKAVARIKKAIKNKEKIIVYGDYDSDGVCATAILWETLWNLKADVLPYIPTRDEGYGMKSEKLDNFLKDGVSLVITVDNGIVNYEEVNYAKKIGLDLIVTDHHSLGRQKVNAFAVIHTLELCGAGVSWFLANQFKKCDLDLVTIGTITDMMPLTGVNRQIVYHGLEHLQKTKRIGLQELFKTAGIDPLKIGTYEIGYIIGPRLNAAGRMENPIDALRLVCTFAAEQARELAKKLDSQNRQRQSLMEVMTNQAKEMWLKKKSEDKLIFVSDETWEYGIIGLVAGRMVEEFYKPTVVISRQEQSCRASARSVNGFNIIEAIRTSCADLLDSHGGHAMAAGFNVETGKLEEVKNRLVAFANKNLKSGDLIPSIKIDMELAFSDFTYPLYEEIQKMAPFGLGNSEPVFTCHQMIVDNSRTVGQTGKHLTLVLKSPDFDFKIRAIGFNLGEYFPKISVGKPIDIAFNLVADEWNGNQSLQLKIKDINTSNE</sequence>
<dbReference type="GO" id="GO:0008409">
    <property type="term" value="F:5'-3' exonuclease activity"/>
    <property type="evidence" value="ECO:0007669"/>
    <property type="project" value="InterPro"/>
</dbReference>
<organism evidence="9 10">
    <name type="scientific">Candidatus Shapirobacteria bacterium CG08_land_8_20_14_0_20_39_18</name>
    <dbReference type="NCBI Taxonomy" id="1974883"/>
    <lineage>
        <taxon>Bacteria</taxon>
        <taxon>Candidatus Shapironibacteriota</taxon>
    </lineage>
</organism>
<dbReference type="Pfam" id="PF01368">
    <property type="entry name" value="DHH"/>
    <property type="match status" value="1"/>
</dbReference>
<dbReference type="AlphaFoldDB" id="A0A2M6XE87"/>
<dbReference type="InterPro" id="IPR004610">
    <property type="entry name" value="RecJ"/>
</dbReference>
<feature type="domain" description="DHHA1" evidence="7">
    <location>
        <begin position="327"/>
        <end position="419"/>
    </location>
</feature>
<accession>A0A2M6XE87</accession>
<evidence type="ECO:0000256" key="5">
    <source>
        <dbReference type="ARBA" id="ARBA00022839"/>
    </source>
</evidence>
<dbReference type="InterPro" id="IPR003156">
    <property type="entry name" value="DHHA1_dom"/>
</dbReference>
<dbReference type="Pfam" id="PF17768">
    <property type="entry name" value="RecJ_OB"/>
    <property type="match status" value="1"/>
</dbReference>
<dbReference type="NCBIfam" id="TIGR00644">
    <property type="entry name" value="recJ"/>
    <property type="match status" value="1"/>
</dbReference>
<evidence type="ECO:0000256" key="2">
    <source>
        <dbReference type="ARBA" id="ARBA00019841"/>
    </source>
</evidence>
<name>A0A2M6XE87_9BACT</name>
<keyword evidence="4" id="KW-0378">Hydrolase</keyword>
<dbReference type="SUPFAM" id="SSF64182">
    <property type="entry name" value="DHH phosphoesterases"/>
    <property type="match status" value="1"/>
</dbReference>
<dbReference type="Gene3D" id="2.40.50.460">
    <property type="match status" value="1"/>
</dbReference>